<accession>A0A160ILT0</accession>
<evidence type="ECO:0000313" key="1">
    <source>
        <dbReference type="EMBL" id="ANC76352.1"/>
    </source>
</evidence>
<sequence length="283" mass="34140">MGFEALRNFFQKRDEELPLQRKKLMRTIEQDLVADNNVLAVFYGGSIGKGNTDFYSDIDLRIVVQDADFEKFRQNKNQRAMNWGNVLFFEDFPWTNYSIAHYDSFIKVDTFYYKKKDLHPSIWMQHLKIVYDPEGHVNSINQQSLQLSYTPSVEELEIWRTKFFAYVHEFYRRIMRSEFSYAKKCLENMIYSMVSGWYMNAGLQPNTFGDWSKVERKSSPLADWQRMLLTNWRYTSNEEDMLRVFKNILPEFQKLHKKLCEIVEITYEQKWEDEILNKVLIDY</sequence>
<gene>
    <name evidence="1" type="ORF">ABE65_005855</name>
</gene>
<evidence type="ECO:0008006" key="3">
    <source>
        <dbReference type="Google" id="ProtNLM"/>
    </source>
</evidence>
<reference evidence="1 2" key="1">
    <citation type="submission" date="2016-04" db="EMBL/GenBank/DDBJ databases">
        <title>Complete genome sequence of Fictibacillus phosphorivorans G25-29, a strain toxic to nematodes.</title>
        <authorList>
            <person name="Zheng Z."/>
        </authorList>
    </citation>
    <scope>NUCLEOTIDE SEQUENCE [LARGE SCALE GENOMIC DNA]</scope>
    <source>
        <strain evidence="1 2">G25-29</strain>
    </source>
</reference>
<dbReference type="EMBL" id="CP015378">
    <property type="protein sequence ID" value="ANC76352.1"/>
    <property type="molecule type" value="Genomic_DNA"/>
</dbReference>
<dbReference type="Proteomes" id="UP000076623">
    <property type="component" value="Chromosome"/>
</dbReference>
<protein>
    <recommendedName>
        <fullName evidence="3">Polymerase nucleotidyl transferase domain-containing protein</fullName>
    </recommendedName>
</protein>
<dbReference type="Gene3D" id="3.30.460.10">
    <property type="entry name" value="Beta Polymerase, domain 2"/>
    <property type="match status" value="1"/>
</dbReference>
<proteinExistence type="predicted"/>
<dbReference type="STRING" id="1221500.ABE65_005855"/>
<organism evidence="1 2">
    <name type="scientific">Fictibacillus phosphorivorans</name>
    <dbReference type="NCBI Taxonomy" id="1221500"/>
    <lineage>
        <taxon>Bacteria</taxon>
        <taxon>Bacillati</taxon>
        <taxon>Bacillota</taxon>
        <taxon>Bacilli</taxon>
        <taxon>Bacillales</taxon>
        <taxon>Fictibacillaceae</taxon>
        <taxon>Fictibacillus</taxon>
    </lineage>
</organism>
<evidence type="ECO:0000313" key="2">
    <source>
        <dbReference type="Proteomes" id="UP000076623"/>
    </source>
</evidence>
<dbReference type="AlphaFoldDB" id="A0A160ILT0"/>
<name>A0A160ILT0_9BACL</name>
<dbReference type="SUPFAM" id="SSF81301">
    <property type="entry name" value="Nucleotidyltransferase"/>
    <property type="match status" value="1"/>
</dbReference>
<dbReference type="KEGG" id="fpn:ABE65_005855"/>
<dbReference type="InterPro" id="IPR043519">
    <property type="entry name" value="NT_sf"/>
</dbReference>
<keyword evidence="2" id="KW-1185">Reference proteome</keyword>